<feature type="binding site" evidence="15">
    <location>
        <position position="88"/>
    </location>
    <ligand>
        <name>Zn(2+)</name>
        <dbReference type="ChEBI" id="CHEBI:29105"/>
        <note>catalytic</note>
    </ligand>
</feature>
<dbReference type="InterPro" id="IPR024072">
    <property type="entry name" value="DHFR-like_dom_sf"/>
</dbReference>
<sequence length="352" mass="39859">MPMREFDERFMEEALNLATRGWGKTEINPLVGAVVVKNGHIVGRGFHRKLGEAHAEVCALIEAGRNAKDSTLYVNLEPCCITGRTPPCVEEILKAEIRRVVIGMDDPNPKVNGRGRMFLRENGIEVTCGVLEKEARTLNRWYEKYITSGLPYIIVKIASSEDGRITGFKDKYITSFSSRRLVHSIRSRVGAVLVGINTILKDDPFLTDRLVGRHNPTRIVLDPHLKIPLNSNFLKDDARRIVITGENNDQEKIEKLRNIGAEMIFLKGDYYPLEVVFEELGKREIGSILVEGGGILFSQILEKNLYDELIIFVAPQIIGSGIDFLRENSLDLDNMPLEKIGEDRLYYVYRNN</sequence>
<keyword evidence="9 12" id="KW-0521">NADP</keyword>
<evidence type="ECO:0000259" key="16">
    <source>
        <dbReference type="PROSITE" id="PS51747"/>
    </source>
</evidence>
<dbReference type="NCBIfam" id="TIGR00227">
    <property type="entry name" value="ribD_Cterm"/>
    <property type="match status" value="1"/>
</dbReference>
<comment type="similarity">
    <text evidence="4 12">In the N-terminal section; belongs to the cytidine and deoxycytidylate deaminase family.</text>
</comment>
<dbReference type="Gene3D" id="3.40.140.10">
    <property type="entry name" value="Cytidine Deaminase, domain 2"/>
    <property type="match status" value="1"/>
</dbReference>
<feature type="binding site" evidence="14">
    <location>
        <position position="209"/>
    </location>
    <ligand>
        <name>substrate</name>
    </ligand>
</feature>
<dbReference type="PROSITE" id="PS51747">
    <property type="entry name" value="CYT_DCMP_DEAMINASES_2"/>
    <property type="match status" value="1"/>
</dbReference>
<dbReference type="GO" id="GO:0008835">
    <property type="term" value="F:diaminohydroxyphosphoribosylaminopyrimidine deaminase activity"/>
    <property type="evidence" value="ECO:0007669"/>
    <property type="project" value="UniProtKB-EC"/>
</dbReference>
<feature type="binding site" evidence="14">
    <location>
        <position position="186"/>
    </location>
    <ligand>
        <name>substrate</name>
    </ligand>
</feature>
<dbReference type="InterPro" id="IPR016193">
    <property type="entry name" value="Cytidine_deaminase-like"/>
</dbReference>
<dbReference type="InterPro" id="IPR011549">
    <property type="entry name" value="RibD_C"/>
</dbReference>
<dbReference type="EC" id="3.5.4.26" evidence="12"/>
<gene>
    <name evidence="17" type="primary">ribD</name>
    <name evidence="17" type="ORF">ENV60_04880</name>
</gene>
<keyword evidence="10 12" id="KW-0560">Oxidoreductase</keyword>
<comment type="catalytic activity">
    <reaction evidence="12">
        <text>5-amino-6-(5-phospho-D-ribitylamino)uracil + NADP(+) = 5-amino-6-(5-phospho-D-ribosylamino)uracil + NADPH + H(+)</text>
        <dbReference type="Rhea" id="RHEA:17845"/>
        <dbReference type="ChEBI" id="CHEBI:15378"/>
        <dbReference type="ChEBI" id="CHEBI:57783"/>
        <dbReference type="ChEBI" id="CHEBI:58349"/>
        <dbReference type="ChEBI" id="CHEBI:58421"/>
        <dbReference type="ChEBI" id="CHEBI:58453"/>
        <dbReference type="EC" id="1.1.1.193"/>
    </reaction>
</comment>
<evidence type="ECO:0000313" key="17">
    <source>
        <dbReference type="EMBL" id="HGV97611.1"/>
    </source>
</evidence>
<feature type="binding site" evidence="14">
    <location>
        <position position="198"/>
    </location>
    <ligand>
        <name>NADP(+)</name>
        <dbReference type="ChEBI" id="CHEBI:58349"/>
    </ligand>
</feature>
<feature type="binding site" evidence="14">
    <location>
        <position position="158"/>
    </location>
    <ligand>
        <name>NADP(+)</name>
        <dbReference type="ChEBI" id="CHEBI:58349"/>
    </ligand>
</feature>
<dbReference type="SUPFAM" id="SSF53927">
    <property type="entry name" value="Cytidine deaminase-like"/>
    <property type="match status" value="1"/>
</dbReference>
<dbReference type="NCBIfam" id="TIGR00326">
    <property type="entry name" value="eubact_ribD"/>
    <property type="match status" value="1"/>
</dbReference>
<feature type="binding site" evidence="14">
    <location>
        <position position="206"/>
    </location>
    <ligand>
        <name>substrate</name>
    </ligand>
</feature>
<dbReference type="AlphaFoldDB" id="A0A7C4XF15"/>
<dbReference type="UniPathway" id="UPA00275">
    <property type="reaction ID" value="UER00401"/>
</dbReference>
<dbReference type="EMBL" id="DTGZ01000092">
    <property type="protein sequence ID" value="HGV97611.1"/>
    <property type="molecule type" value="Genomic_DNA"/>
</dbReference>
<dbReference type="PANTHER" id="PTHR38011:SF7">
    <property type="entry name" value="2,5-DIAMINO-6-RIBOSYLAMINO-4(3H)-PYRIMIDINONE 5'-PHOSPHATE REDUCTASE"/>
    <property type="match status" value="1"/>
</dbReference>
<feature type="binding site" evidence="15">
    <location>
        <position position="79"/>
    </location>
    <ligand>
        <name>Zn(2+)</name>
        <dbReference type="ChEBI" id="CHEBI:29105"/>
        <note>catalytic</note>
    </ligand>
</feature>
<evidence type="ECO:0000256" key="3">
    <source>
        <dbReference type="ARBA" id="ARBA00004910"/>
    </source>
</evidence>
<evidence type="ECO:0000256" key="7">
    <source>
        <dbReference type="ARBA" id="ARBA00022723"/>
    </source>
</evidence>
<keyword evidence="6 12" id="KW-0686">Riboflavin biosynthesis</keyword>
<keyword evidence="8 12" id="KW-0862">Zinc</keyword>
<keyword evidence="12 17" id="KW-0378">Hydrolase</keyword>
<comment type="pathway">
    <text evidence="2 12">Cofactor biosynthesis; riboflavin biosynthesis; 5-amino-6-(D-ribitylamino)uracil from GTP: step 2/4.</text>
</comment>
<name>A0A7C4XF15_UNCW3</name>
<dbReference type="PANTHER" id="PTHR38011">
    <property type="entry name" value="DIHYDROFOLATE REDUCTASE FAMILY PROTEIN (AFU_ORTHOLOGUE AFUA_8G06820)"/>
    <property type="match status" value="1"/>
</dbReference>
<evidence type="ECO:0000256" key="9">
    <source>
        <dbReference type="ARBA" id="ARBA00022857"/>
    </source>
</evidence>
<keyword evidence="7 12" id="KW-0479">Metal-binding</keyword>
<dbReference type="PIRSF" id="PIRSF006769">
    <property type="entry name" value="RibD"/>
    <property type="match status" value="1"/>
</dbReference>
<evidence type="ECO:0000256" key="6">
    <source>
        <dbReference type="ARBA" id="ARBA00022619"/>
    </source>
</evidence>
<feature type="binding site" evidence="14">
    <location>
        <position position="291"/>
    </location>
    <ligand>
        <name>substrate</name>
    </ligand>
</feature>
<evidence type="ECO:0000256" key="10">
    <source>
        <dbReference type="ARBA" id="ARBA00023002"/>
    </source>
</evidence>
<dbReference type="EC" id="1.1.1.193" evidence="12"/>
<dbReference type="InterPro" id="IPR016192">
    <property type="entry name" value="APOBEC/CMP_deaminase_Zn-bd"/>
</dbReference>
<evidence type="ECO:0000256" key="4">
    <source>
        <dbReference type="ARBA" id="ARBA00005259"/>
    </source>
</evidence>
<dbReference type="InterPro" id="IPR004794">
    <property type="entry name" value="Eubact_RibD"/>
</dbReference>
<evidence type="ECO:0000256" key="14">
    <source>
        <dbReference type="PIRSR" id="PIRSR006769-2"/>
    </source>
</evidence>
<comment type="similarity">
    <text evidence="5 12">In the C-terminal section; belongs to the HTP reductase family.</text>
</comment>
<dbReference type="Pfam" id="PF01872">
    <property type="entry name" value="RibD_C"/>
    <property type="match status" value="1"/>
</dbReference>
<dbReference type="GO" id="GO:0008703">
    <property type="term" value="F:5-amino-6-(5-phosphoribosylamino)uracil reductase activity"/>
    <property type="evidence" value="ECO:0007669"/>
    <property type="project" value="UniProtKB-EC"/>
</dbReference>
<dbReference type="InterPro" id="IPR050765">
    <property type="entry name" value="Riboflavin_Biosynth_HTPR"/>
</dbReference>
<reference evidence="17" key="1">
    <citation type="journal article" date="2020" name="mSystems">
        <title>Genome- and Community-Level Interaction Insights into Carbon Utilization and Element Cycling Functions of Hydrothermarchaeota in Hydrothermal Sediment.</title>
        <authorList>
            <person name="Zhou Z."/>
            <person name="Liu Y."/>
            <person name="Xu W."/>
            <person name="Pan J."/>
            <person name="Luo Z.H."/>
            <person name="Li M."/>
        </authorList>
    </citation>
    <scope>NUCLEOTIDE SEQUENCE [LARGE SCALE GENOMIC DNA]</scope>
    <source>
        <strain evidence="17">SpSt-774</strain>
    </source>
</reference>
<comment type="pathway">
    <text evidence="3 12">Cofactor biosynthesis; riboflavin biosynthesis; 5-amino-6-(D-ribitylamino)uracil from GTP: step 3/4.</text>
</comment>
<proteinExistence type="inferred from homology"/>
<comment type="cofactor">
    <cofactor evidence="12 15">
        <name>Zn(2+)</name>
        <dbReference type="ChEBI" id="CHEBI:29105"/>
    </cofactor>
    <text evidence="12 15">Binds 1 zinc ion.</text>
</comment>
<dbReference type="GO" id="GO:0008270">
    <property type="term" value="F:zinc ion binding"/>
    <property type="evidence" value="ECO:0007669"/>
    <property type="project" value="InterPro"/>
</dbReference>
<feature type="binding site" evidence="15">
    <location>
        <position position="54"/>
    </location>
    <ligand>
        <name>Zn(2+)</name>
        <dbReference type="ChEBI" id="CHEBI:29105"/>
        <note>catalytic</note>
    </ligand>
</feature>
<dbReference type="Pfam" id="PF00383">
    <property type="entry name" value="dCMP_cyt_deam_1"/>
    <property type="match status" value="1"/>
</dbReference>
<organism evidence="17">
    <name type="scientific">candidate division WOR-3 bacterium</name>
    <dbReference type="NCBI Taxonomy" id="2052148"/>
    <lineage>
        <taxon>Bacteria</taxon>
        <taxon>Bacteria division WOR-3</taxon>
    </lineage>
</organism>
<dbReference type="GO" id="GO:0009231">
    <property type="term" value="P:riboflavin biosynthetic process"/>
    <property type="evidence" value="ECO:0007669"/>
    <property type="project" value="UniProtKB-UniPathway"/>
</dbReference>
<dbReference type="PROSITE" id="PS00903">
    <property type="entry name" value="CYT_DCMP_DEAMINASES_1"/>
    <property type="match status" value="1"/>
</dbReference>
<dbReference type="SUPFAM" id="SSF53597">
    <property type="entry name" value="Dihydrofolate reductase-like"/>
    <property type="match status" value="1"/>
</dbReference>
<dbReference type="CDD" id="cd01284">
    <property type="entry name" value="Riboflavin_deaminase-reductase"/>
    <property type="match status" value="1"/>
</dbReference>
<evidence type="ECO:0000256" key="13">
    <source>
        <dbReference type="PIRSR" id="PIRSR006769-1"/>
    </source>
</evidence>
<evidence type="ECO:0000256" key="11">
    <source>
        <dbReference type="ARBA" id="ARBA00023268"/>
    </source>
</evidence>
<evidence type="ECO:0000256" key="5">
    <source>
        <dbReference type="ARBA" id="ARBA00007417"/>
    </source>
</evidence>
<protein>
    <recommendedName>
        <fullName evidence="12">Riboflavin biosynthesis protein RibD</fullName>
    </recommendedName>
    <domain>
        <recommendedName>
            <fullName evidence="12">Diaminohydroxyphosphoribosylaminopyrimidine deaminase</fullName>
            <shortName evidence="12">DRAP deaminase</shortName>
            <ecNumber evidence="12">3.5.4.26</ecNumber>
        </recommendedName>
        <alternativeName>
            <fullName evidence="12">Riboflavin-specific deaminase</fullName>
        </alternativeName>
    </domain>
    <domain>
        <recommendedName>
            <fullName evidence="12">5-amino-6-(5-phosphoribosylamino)uracil reductase</fullName>
            <ecNumber evidence="12">1.1.1.193</ecNumber>
        </recommendedName>
        <alternativeName>
            <fullName evidence="12">HTP reductase</fullName>
        </alternativeName>
    </domain>
</protein>
<evidence type="ECO:0000256" key="2">
    <source>
        <dbReference type="ARBA" id="ARBA00004882"/>
    </source>
</evidence>
<comment type="catalytic activity">
    <reaction evidence="12">
        <text>2,5-diamino-6-hydroxy-4-(5-phosphoribosylamino)-pyrimidine + H2O + H(+) = 5-amino-6-(5-phospho-D-ribosylamino)uracil + NH4(+)</text>
        <dbReference type="Rhea" id="RHEA:21868"/>
        <dbReference type="ChEBI" id="CHEBI:15377"/>
        <dbReference type="ChEBI" id="CHEBI:15378"/>
        <dbReference type="ChEBI" id="CHEBI:28938"/>
        <dbReference type="ChEBI" id="CHEBI:58453"/>
        <dbReference type="ChEBI" id="CHEBI:58614"/>
        <dbReference type="EC" id="3.5.4.26"/>
    </reaction>
</comment>
<comment type="function">
    <text evidence="1 12">Converts 2,5-diamino-6-(ribosylamino)-4(3h)-pyrimidinone 5'-phosphate into 5-amino-6-(ribosylamino)-2,4(1h,3h)-pyrimidinedione 5'-phosphate.</text>
</comment>
<keyword evidence="11" id="KW-0511">Multifunctional enzyme</keyword>
<feature type="domain" description="CMP/dCMP-type deaminase" evidence="16">
    <location>
        <begin position="5"/>
        <end position="118"/>
    </location>
</feature>
<accession>A0A7C4XF15</accession>
<dbReference type="GO" id="GO:0050661">
    <property type="term" value="F:NADP binding"/>
    <property type="evidence" value="ECO:0007669"/>
    <property type="project" value="InterPro"/>
</dbReference>
<evidence type="ECO:0000256" key="12">
    <source>
        <dbReference type="PIRNR" id="PIRNR006769"/>
    </source>
</evidence>
<feature type="active site" description="Proton donor" evidence="13">
    <location>
        <position position="56"/>
    </location>
</feature>
<comment type="caution">
    <text evidence="17">The sequence shown here is derived from an EMBL/GenBank/DDBJ whole genome shotgun (WGS) entry which is preliminary data.</text>
</comment>
<evidence type="ECO:0000256" key="15">
    <source>
        <dbReference type="PIRSR" id="PIRSR006769-3"/>
    </source>
</evidence>
<dbReference type="InterPro" id="IPR002734">
    <property type="entry name" value="RibDG_C"/>
</dbReference>
<evidence type="ECO:0000256" key="8">
    <source>
        <dbReference type="ARBA" id="ARBA00022833"/>
    </source>
</evidence>
<evidence type="ECO:0000256" key="1">
    <source>
        <dbReference type="ARBA" id="ARBA00002151"/>
    </source>
</evidence>
<dbReference type="Gene3D" id="3.40.430.10">
    <property type="entry name" value="Dihydrofolate Reductase, subunit A"/>
    <property type="match status" value="1"/>
</dbReference>
<dbReference type="InterPro" id="IPR002125">
    <property type="entry name" value="CMP_dCMP_dom"/>
</dbReference>
<feature type="binding site" evidence="14">
    <location>
        <position position="202"/>
    </location>
    <ligand>
        <name>NADP(+)</name>
        <dbReference type="ChEBI" id="CHEBI:58349"/>
    </ligand>
</feature>